<feature type="domain" description="DUF4165" evidence="4">
    <location>
        <begin position="21"/>
        <end position="139"/>
    </location>
</feature>
<organism evidence="5 6">
    <name type="scientific">Azomonas macrocytogenes</name>
    <name type="common">Azotobacter macrocytogenes</name>
    <dbReference type="NCBI Taxonomy" id="69962"/>
    <lineage>
        <taxon>Bacteria</taxon>
        <taxon>Pseudomonadati</taxon>
        <taxon>Pseudomonadota</taxon>
        <taxon>Gammaproteobacteria</taxon>
        <taxon>Pseudomonadales</taxon>
        <taxon>Pseudomonadaceae</taxon>
        <taxon>Azomonas</taxon>
    </lineage>
</organism>
<name>A0A839T6E1_AZOMA</name>
<feature type="domain" description="Ig-like" evidence="2">
    <location>
        <begin position="160"/>
        <end position="253"/>
    </location>
</feature>
<evidence type="ECO:0008006" key="7">
    <source>
        <dbReference type="Google" id="ProtNLM"/>
    </source>
</evidence>
<dbReference type="InterPro" id="IPR025429">
    <property type="entry name" value="DUF4165"/>
</dbReference>
<feature type="signal peptide" evidence="1">
    <location>
        <begin position="1"/>
        <end position="23"/>
    </location>
</feature>
<dbReference type="InterPro" id="IPR022038">
    <property type="entry name" value="Ig-like_bact"/>
</dbReference>
<accession>A0A839T6E1</accession>
<evidence type="ECO:0000259" key="3">
    <source>
        <dbReference type="Pfam" id="PF13750"/>
    </source>
</evidence>
<evidence type="ECO:0000256" key="1">
    <source>
        <dbReference type="SAM" id="SignalP"/>
    </source>
</evidence>
<evidence type="ECO:0000259" key="2">
    <source>
        <dbReference type="Pfam" id="PF12245"/>
    </source>
</evidence>
<gene>
    <name evidence="5" type="ORF">FHR87_003501</name>
</gene>
<dbReference type="Proteomes" id="UP000549250">
    <property type="component" value="Unassembled WGS sequence"/>
</dbReference>
<evidence type="ECO:0000313" key="5">
    <source>
        <dbReference type="EMBL" id="MBB3105067.1"/>
    </source>
</evidence>
<keyword evidence="6" id="KW-1185">Reference proteome</keyword>
<evidence type="ECO:0000259" key="4">
    <source>
        <dbReference type="Pfam" id="PF13752"/>
    </source>
</evidence>
<dbReference type="Pfam" id="PF12245">
    <property type="entry name" value="Big_3_2"/>
    <property type="match status" value="1"/>
</dbReference>
<proteinExistence type="predicted"/>
<dbReference type="Pfam" id="PF13750">
    <property type="entry name" value="Big_3_3"/>
    <property type="match status" value="1"/>
</dbReference>
<dbReference type="EMBL" id="JACHXI010000024">
    <property type="protein sequence ID" value="MBB3105067.1"/>
    <property type="molecule type" value="Genomic_DNA"/>
</dbReference>
<sequence length="1851" mass="199799">MKPRTKLAGLIASLSFVSMAAHAELIEYRFTAVDGTQKALKPGTTYVNPLGTITAALSGGIDRKVRLSVLNNVGTVVQSVTSELLGATSRITVNGTDYYGAELSFMAPAEGSYTLKAEILSTSGAVMQSESYPWVVDTTKPTANASLDWSRFAGLPGSIGMIGVGTDTLFLRGISDTSGIDSVQFYGKEKATGITKWLNASYDDTAHQASAFLRGSSFLRSVFPTDDVQYELGFKLTDKAGNETLVSRDSYVDHTFPVGLQYSDIWDDVTGTWIPYTPGMTVKQNPTKVRLKVPKSALASENPNGIGIDPNTGHGWAVQIVGDTAYITSTTTIQATLQWVYPNGIDDSYWRIATKSGSYTDFKPSLQMQLKPITGITEAPRPSTTANDWMLQLQFDGSSDWYSGATQADTSHISYIGNSTVITGIRFKLNNPTTYPVYFKADGPNSPSCVIPAGSYYCEVAGYNKAITPNMKAGAFNWWIYFDEAEGNASKGTFGFIRAGRFILTFDFNEPLIVDVVNDEANKRVTGTFEVPYQELNSSDSWRFGFISRKATAVNLSTQQQYTLTQIQKEDYTLYNSRITYNYSTLPDGTYSIALSGQDRYGHTVTSPIEGPVVVDRTAPTLNVTAAADISSLDDIAIKLVDSVDPTPNLTSINLQGGPAGENVNLSWRSLGNGNYALEYPIMFPTLAQGEQYRLTVAAVDAQGNSVQKTVTFTYSPRQVSVGTGEIYVPSVEQDVVHKNGLPVIQTEPLTLSDGSLVQGSYDVIATLRSDSAVPLVVNGVMLSPGESKTVTYQQSFVDSDGRINVSVRAAQAGQTGVATLLINTTAPNSPIAVANIHLWKGDVALQSNAWSLRQIIDPLSISAKPAAGVPCHLTMDDAKARAADPLSGPVCLIEWTAKPAGAELTELVNGIQVAGQAEQVGAQSLAYNAYLYNGDGSKVKIGQGTHAINVTSPLGAVELSPTSDLSQVLRAIQNVDVRLEQTNGISCALTLSADRALSDAQRSTTSGSGKTCLFEWQQLPPGLSQNTKLDQPQVSGYLSNVATEQLKWRVSLFSKSGIQATLAQQSANITVVNPPAPVISLDSRLPRNENTLVVPVSGGYVGDATITGNGADLNVHIERNGTVLEDQTFPANSISAATTLKRRLEAAASSFWSNSPVTVKVAYAKLPDVSTQATYNLVAGLAESVKPYAEISSTKVLGTEALPVTVNIKDQYQPTAPYDEQVMGKWQIRLLNQVSANTFKELAPYVDANGGTASFNVDVSEADKTTLRLVAEARLVSQYPWFERIVQSSQTAYITLLYGGSVDGQLNVRRLSGPAPFTVNARLLIDDQYKARSLGDVTWEVSADNGQSWVPTTPEPRRKMVFQQAFSAGKYLLRARISNVYSGTEFFTETMELTAYEIPKIKITGAPNQFVGSQATFQAAVTLNDAPLAYDQSVVEWSTDDGVTYTSTGPSLTLTSDKPTSYRLKARVRMANAPAEDAQAYTTNRLRASFYAIRPPRVRLSGPARVEVGKSYPITVTLYPPYGDMQEPLGGEFTLPNGSVVPGTTLDYSPTEDDLTTGSAAIRYTGWIEGLRDQGAESSASYTMRVWKYIWPEFAINYQATANVAPADVKLSVRKVGYSSELESPQYEWQLPESAQNVVINGSKATLSLNEPGDYTLRAKVTDARGNQAVAEYPLSLTPAEPWVVGMPYRANNADLREPVSVVLKPEFSGGHPLDKIVQRSFTLNGQPIEGTGFYGYYTLGAGNAQLGVQATTLMGKTVEGQLNLSVIPNHLPTCTTKVEDTSSSWIVYANCEDSDGRVRRYEWIINGTIPSVSGKRVSISKRDVAQMPPVSVVAIDDSNGRSQPVSANP</sequence>
<comment type="caution">
    <text evidence="5">The sequence shown here is derived from an EMBL/GenBank/DDBJ whole genome shotgun (WGS) entry which is preliminary data.</text>
</comment>
<protein>
    <recommendedName>
        <fullName evidence="7">DUF4165 domain-containing protein</fullName>
    </recommendedName>
</protein>
<feature type="domain" description="Ig-like" evidence="3">
    <location>
        <begin position="576"/>
        <end position="720"/>
    </location>
</feature>
<dbReference type="Pfam" id="PF13752">
    <property type="entry name" value="DUF4165"/>
    <property type="match status" value="1"/>
</dbReference>
<keyword evidence="1" id="KW-0732">Signal</keyword>
<reference evidence="5 6" key="1">
    <citation type="submission" date="2020-08" db="EMBL/GenBank/DDBJ databases">
        <title>Genomic Encyclopedia of Type Strains, Phase III (KMG-III): the genomes of soil and plant-associated and newly described type strains.</title>
        <authorList>
            <person name="Whitman W."/>
        </authorList>
    </citation>
    <scope>NUCLEOTIDE SEQUENCE [LARGE SCALE GENOMIC DNA]</scope>
    <source>
        <strain evidence="5 6">CECT 4462</strain>
    </source>
</reference>
<evidence type="ECO:0000313" key="6">
    <source>
        <dbReference type="Proteomes" id="UP000549250"/>
    </source>
</evidence>
<dbReference type="RefSeq" id="WP_183167914.1">
    <property type="nucleotide sequence ID" value="NZ_JACHXI010000024.1"/>
</dbReference>
<feature type="chain" id="PRO_5032900195" description="DUF4165 domain-containing protein" evidence="1">
    <location>
        <begin position="24"/>
        <end position="1851"/>
    </location>
</feature>